<dbReference type="EMBL" id="JAAAMG010000004">
    <property type="protein sequence ID" value="NDW04074.1"/>
    <property type="molecule type" value="Genomic_DNA"/>
</dbReference>
<organism evidence="1 2">
    <name type="scientific">Jiella pacifica</name>
    <dbReference type="NCBI Taxonomy" id="2696469"/>
    <lineage>
        <taxon>Bacteria</taxon>
        <taxon>Pseudomonadati</taxon>
        <taxon>Pseudomonadota</taxon>
        <taxon>Alphaproteobacteria</taxon>
        <taxon>Hyphomicrobiales</taxon>
        <taxon>Aurantimonadaceae</taxon>
        <taxon>Jiella</taxon>
    </lineage>
</organism>
<sequence>MAECRGAGRRRTALQRARLRQGAAVSVVPRRGLPRDVAVDVRRGAIGKLRAAARAAAFAWAGRADPALSARIDEDLQAQFAALGVAVDLEEAEDGESDDVAVWAINWQTVRAFLACATCWRVAVGLAGMTRLGLDYAGVDAMLRRRGFDDVDFADLQLMEEAALEAFGEVAEGN</sequence>
<evidence type="ECO:0008006" key="3">
    <source>
        <dbReference type="Google" id="ProtNLM"/>
    </source>
</evidence>
<evidence type="ECO:0000313" key="2">
    <source>
        <dbReference type="Proteomes" id="UP000469011"/>
    </source>
</evidence>
<name>A0A6N9SYB5_9HYPH</name>
<proteinExistence type="predicted"/>
<gene>
    <name evidence="1" type="ORF">GTK09_06490</name>
</gene>
<reference evidence="1 2" key="1">
    <citation type="submission" date="2020-01" db="EMBL/GenBank/DDBJ databases">
        <title>Jiella pacifica sp. nov.</title>
        <authorList>
            <person name="Xue Z."/>
            <person name="Zhu S."/>
            <person name="Chen J."/>
            <person name="Yang J."/>
        </authorList>
    </citation>
    <scope>NUCLEOTIDE SEQUENCE [LARGE SCALE GENOMIC DNA]</scope>
    <source>
        <strain evidence="1 2">40Bstr34</strain>
    </source>
</reference>
<keyword evidence="2" id="KW-1185">Reference proteome</keyword>
<dbReference type="AlphaFoldDB" id="A0A6N9SYB5"/>
<dbReference type="InterPro" id="IPR014915">
    <property type="entry name" value="Phage_TLS_TfmB"/>
</dbReference>
<dbReference type="Pfam" id="PF08809">
    <property type="entry name" value="DUF1799"/>
    <property type="match status" value="1"/>
</dbReference>
<evidence type="ECO:0000313" key="1">
    <source>
        <dbReference type="EMBL" id="NDW04074.1"/>
    </source>
</evidence>
<dbReference type="Proteomes" id="UP000469011">
    <property type="component" value="Unassembled WGS sequence"/>
</dbReference>
<comment type="caution">
    <text evidence="1">The sequence shown here is derived from an EMBL/GenBank/DDBJ whole genome shotgun (WGS) entry which is preliminary data.</text>
</comment>
<protein>
    <recommendedName>
        <fullName evidence="3">DUF1799 domain-containing protein</fullName>
    </recommendedName>
</protein>
<accession>A0A6N9SYB5</accession>